<dbReference type="VEuPathDB" id="PlasmoDB:PmUG01_05029200"/>
<dbReference type="InterPro" id="IPR012677">
    <property type="entry name" value="Nucleotide-bd_a/b_plait_sf"/>
</dbReference>
<dbReference type="Proteomes" id="UP000219813">
    <property type="component" value="Chromosome 5"/>
</dbReference>
<dbReference type="InterPro" id="IPR035979">
    <property type="entry name" value="RBD_domain_sf"/>
</dbReference>
<evidence type="ECO:0000313" key="6">
    <source>
        <dbReference type="EMBL" id="SBT87429.1"/>
    </source>
</evidence>
<dbReference type="GO" id="GO:0003723">
    <property type="term" value="F:RNA binding"/>
    <property type="evidence" value="ECO:0007669"/>
    <property type="project" value="UniProtKB-UniRule"/>
</dbReference>
<accession>A0A1D3JLR9</accession>
<dbReference type="EMBL" id="LT594626">
    <property type="protein sequence ID" value="SBT87429.1"/>
    <property type="molecule type" value="Genomic_DNA"/>
</dbReference>
<sequence>MTCHDIMNESSDVDVPSKTKASKNEEEEEEKKKRKKIDSIIQKNECDANYEQKEKRERSLSSESYRPEKKKLCCCHENNVSKCSNKTEKGNTTPKNKNADTLSTGINEFAINSKNINEPFKFFIGGIPQNITNKYISEYFEKYGPVQNVVIAQDHETKRNRGFAFVTMSSQINKDRILIDSHELNGKRVDVREEHNTTPSDIQRKIFVVQIVVDSSGRSRCFGFVVFANESSVAKVLKHKRHKIYDKMVEVRKAEPKKPKMAMKRQNNKSHSKYSHLPPFMTRFPCNKETMAQWANFMYSTCGVPFLFNQRFQNVPDFYSNYNYYPNAVENMQPPEYNN</sequence>
<evidence type="ECO:0000256" key="2">
    <source>
        <dbReference type="ARBA" id="ARBA00023242"/>
    </source>
</evidence>
<feature type="region of interest" description="Disordered" evidence="4">
    <location>
        <begin position="1"/>
        <end position="38"/>
    </location>
</feature>
<dbReference type="OMA" id="VIAQDHE"/>
<evidence type="ECO:0000259" key="5">
    <source>
        <dbReference type="PROSITE" id="PS50102"/>
    </source>
</evidence>
<dbReference type="RefSeq" id="XP_028860438.1">
    <property type="nucleotide sequence ID" value="XM_029003498.1"/>
</dbReference>
<dbReference type="GO" id="GO:0000785">
    <property type="term" value="C:chromatin"/>
    <property type="evidence" value="ECO:0007669"/>
    <property type="project" value="TreeGrafter"/>
</dbReference>
<dbReference type="PANTHER" id="PTHR48033">
    <property type="entry name" value="RNA-BINDING (RRM/RBD/RNP MOTIFS) FAMILY PROTEIN"/>
    <property type="match status" value="1"/>
</dbReference>
<keyword evidence="2" id="KW-0539">Nucleus</keyword>
<evidence type="ECO:0000313" key="7">
    <source>
        <dbReference type="Proteomes" id="UP000219813"/>
    </source>
</evidence>
<dbReference type="GO" id="GO:0005654">
    <property type="term" value="C:nucleoplasm"/>
    <property type="evidence" value="ECO:0007669"/>
    <property type="project" value="TreeGrafter"/>
</dbReference>
<name>A0A1D3JLR9_PLAMA</name>
<organism evidence="6 7">
    <name type="scientific">Plasmodium malariae</name>
    <dbReference type="NCBI Taxonomy" id="5858"/>
    <lineage>
        <taxon>Eukaryota</taxon>
        <taxon>Sar</taxon>
        <taxon>Alveolata</taxon>
        <taxon>Apicomplexa</taxon>
        <taxon>Aconoidasida</taxon>
        <taxon>Haemosporida</taxon>
        <taxon>Plasmodiidae</taxon>
        <taxon>Plasmodium</taxon>
        <taxon>Plasmodium (Plasmodium)</taxon>
    </lineage>
</organism>
<dbReference type="KEGG" id="pmal:PMUG01_05029200"/>
<proteinExistence type="predicted"/>
<evidence type="ECO:0000256" key="3">
    <source>
        <dbReference type="PROSITE-ProRule" id="PRU00176"/>
    </source>
</evidence>
<dbReference type="GeneID" id="39867334"/>
<dbReference type="PANTHER" id="PTHR48033:SF10">
    <property type="entry name" value="RNA-BINDING PROTEIN SQUID"/>
    <property type="match status" value="1"/>
</dbReference>
<evidence type="ECO:0000256" key="1">
    <source>
        <dbReference type="ARBA" id="ARBA00004123"/>
    </source>
</evidence>
<dbReference type="PROSITE" id="PS50102">
    <property type="entry name" value="RRM"/>
    <property type="match status" value="1"/>
</dbReference>
<dbReference type="GO" id="GO:0010468">
    <property type="term" value="P:regulation of gene expression"/>
    <property type="evidence" value="ECO:0007669"/>
    <property type="project" value="TreeGrafter"/>
</dbReference>
<dbReference type="Gene3D" id="3.30.70.330">
    <property type="match status" value="2"/>
</dbReference>
<dbReference type="SUPFAM" id="SSF54928">
    <property type="entry name" value="RNA-binding domain, RBD"/>
    <property type="match status" value="2"/>
</dbReference>
<dbReference type="OrthoDB" id="1875751at2759"/>
<feature type="domain" description="RRM" evidence="5">
    <location>
        <begin position="120"/>
        <end position="196"/>
    </location>
</feature>
<comment type="subcellular location">
    <subcellularLocation>
        <location evidence="1">Nucleus</location>
    </subcellularLocation>
</comment>
<evidence type="ECO:0000256" key="4">
    <source>
        <dbReference type="SAM" id="MobiDB-lite"/>
    </source>
</evidence>
<dbReference type="SMART" id="SM00360">
    <property type="entry name" value="RRM"/>
    <property type="match status" value="2"/>
</dbReference>
<dbReference type="AlphaFoldDB" id="A0A1D3JLR9"/>
<reference evidence="6 7" key="1">
    <citation type="submission" date="2016-06" db="EMBL/GenBank/DDBJ databases">
        <authorList>
            <consortium name="Pathogen Informatics"/>
        </authorList>
    </citation>
    <scope>NUCLEOTIDE SEQUENCE [LARGE SCALE GENOMIC DNA]</scope>
</reference>
<dbReference type="Pfam" id="PF00076">
    <property type="entry name" value="RRM_1"/>
    <property type="match status" value="2"/>
</dbReference>
<protein>
    <submittedName>
        <fullName evidence="6">RNA-binding protein, putative</fullName>
    </submittedName>
</protein>
<gene>
    <name evidence="6" type="primary">PmUG01_05029200</name>
    <name evidence="6" type="ORF">PMUG01_05029200</name>
</gene>
<keyword evidence="3" id="KW-0694">RNA-binding</keyword>
<dbReference type="InterPro" id="IPR000504">
    <property type="entry name" value="RRM_dom"/>
</dbReference>
<keyword evidence="7" id="KW-1185">Reference proteome</keyword>